<accession>A0AAD9L149</accession>
<reference evidence="5" key="1">
    <citation type="journal article" date="2023" name="Mol. Biol. Evol.">
        <title>Third-Generation Sequencing Reveals the Adaptive Role of the Epigenome in Three Deep-Sea Polychaetes.</title>
        <authorList>
            <person name="Perez M."/>
            <person name="Aroh O."/>
            <person name="Sun Y."/>
            <person name="Lan Y."/>
            <person name="Juniper S.K."/>
            <person name="Young C.R."/>
            <person name="Angers B."/>
            <person name="Qian P.Y."/>
        </authorList>
    </citation>
    <scope>NUCLEOTIDE SEQUENCE</scope>
    <source>
        <strain evidence="5">R07B-5</strain>
    </source>
</reference>
<evidence type="ECO:0000313" key="6">
    <source>
        <dbReference type="Proteomes" id="UP001209878"/>
    </source>
</evidence>
<dbReference type="InterPro" id="IPR032675">
    <property type="entry name" value="LRR_dom_sf"/>
</dbReference>
<dbReference type="InterPro" id="IPR055414">
    <property type="entry name" value="LRR_R13L4/SHOC2-like"/>
</dbReference>
<evidence type="ECO:0000313" key="5">
    <source>
        <dbReference type="EMBL" id="KAK2181131.1"/>
    </source>
</evidence>
<dbReference type="Gene3D" id="3.40.50.10140">
    <property type="entry name" value="Toll/interleukin-1 receptor homology (TIR) domain"/>
    <property type="match status" value="1"/>
</dbReference>
<proteinExistence type="predicted"/>
<dbReference type="Pfam" id="PF23598">
    <property type="entry name" value="LRR_14"/>
    <property type="match status" value="1"/>
</dbReference>
<feature type="coiled-coil region" evidence="3">
    <location>
        <begin position="1429"/>
        <end position="1463"/>
    </location>
</feature>
<comment type="caution">
    <text evidence="5">The sequence shown here is derived from an EMBL/GenBank/DDBJ whole genome shotgun (WGS) entry which is preliminary data.</text>
</comment>
<sequence length="1502" mass="170312">MVVVSCFSSRSQFMVFMCFTSKGQVTVVLCCFSSRDQLTVIVCKSLLYTSTSVHMTILTDGPVQLVIASDNYLNSELVDDTDFSRCSVHYECDNGQLTDTDNHEMNTKKMVTVDKLTVGDKLTVQMSREVLLDNAESTSLVLEICLLKNDSVFYTGRVPYRSSAAFVLPMATDDTPTAKIALGCPMHCRVTVSHFPLGSALLYKTNVGNQWALGLVLGSSRGLLQVGEAFDSPHPILLPADSKDLLPVSYYSEGMTVVSGKEVLKSTDDLMRYLKMCDATPAPFGLFKHAEKSKTYLVFLSTTGKNAAKRSTFSVMMLPAELNDSVLINPLRQTLQNWNKQTLHQVCNGTPWVLTDVVEQDSHFMDADAVPITQDDTKKFFSVMIHHLLRTCHFLCENKALVAGWRRMLPNVSETMPQDEVVEGLLAMMDMYKYMMLLMEKHQTGVMASHKSMVRAKATRDFVNNLLQVPAMTITVGDVVLSSEKTDKCLTHQLLVKKMFDVSIVAEHVQQYLPCVENLSLYNFNLASHVPAFFQLFPNIVNLSLVNCSLVTLVGLTPCCPRLALLVVSNNSIIEIPDEFEELWDTLKYLDISMNPVRQIPDFLTRFHRLRHLDITNTLIGEFPEDIGKLRVLKTLLVRHTLIGRIPRSFSRLRYLERLHFDGVPWVTREEVQDSLSLQTWKKWGNKTQALQEITEEERISMFDSCDRNKNGVLEDDEIDALKMLIFEKFPRFGGDRNDCYGGVPKEIMVLKNLRIISLSYHNIHAIPKEMGQLFRLKTLFLSNSPFLETIDGAIGKSPLKEIIDQGMATVIAYLKRLSQGSVACLRTKLILMRALMSSDLRAPSTDSEGITDGIDIATWTIHKDQKAVTYSVWDFAGQTIYYNTHQFFLSNRAVYLLVWNTRLGYEHSGLEFWLSSISCHCPKAPIFVIGTHADQMTTSELPADVLRTRYSNIIGFFTISSKTGQQKDLYESITCVVVFSKKKSQIKRNSKSVLTWDEISALAQQAGVYGTEDIRVIWKKYPKALHNWLLHLTEVFDLTFPLSDEPTNIVPCLLPQVEPEITWPTVSENDDVKEIQMLYKFNYLPPGLFNRAQKFFRGTHYEYQLPCRDCVRLQTKDPSMFSSRVLRRAIEKAQFLQCHNFFHVLSITEIQEAMPPQNSSDYELQIQQAVQDLDDLGRDLGTDVFFLYCDADFPDGANTTGVHPSKIKKDLEKEGFKCWYKDEKASMKVEEVAVLMKQAKLIIVFISNEFVKDENCRKILFFAKDTLMKTILLAMVGRGREWVESDIGMQFSNTVFVSFQKEEQYSSKLNELIEKLHQKLHGQYALSRNCQTEFRFAHLILHKPIVQAVVGTGMIWETTEGWHCVSEGVPVEMGASDLYTLWKLTAAYSVPLISLLRHGDVNLDIIRSEEGKIFLKFITDEKLPRVTVLEAADRVDSSEAEAENAESELLQQLILKQQEENKDKQTVSSDVTARPGAGDCFNKILPLVVIDCCQVPDLVLL</sequence>
<dbReference type="SUPFAM" id="SSF52540">
    <property type="entry name" value="P-loop containing nucleoside triphosphate hydrolases"/>
    <property type="match status" value="1"/>
</dbReference>
<dbReference type="PANTHER" id="PTHR47508:SF1">
    <property type="entry name" value="NON-SPECIFIC SERINE_THREONINE PROTEIN KINASE"/>
    <property type="match status" value="1"/>
</dbReference>
<organism evidence="5 6">
    <name type="scientific">Ridgeia piscesae</name>
    <name type="common">Tubeworm</name>
    <dbReference type="NCBI Taxonomy" id="27915"/>
    <lineage>
        <taxon>Eukaryota</taxon>
        <taxon>Metazoa</taxon>
        <taxon>Spiralia</taxon>
        <taxon>Lophotrochozoa</taxon>
        <taxon>Annelida</taxon>
        <taxon>Polychaeta</taxon>
        <taxon>Sedentaria</taxon>
        <taxon>Canalipalpata</taxon>
        <taxon>Sabellida</taxon>
        <taxon>Siboglinidae</taxon>
        <taxon>Ridgeia</taxon>
    </lineage>
</organism>
<dbReference type="Gene3D" id="3.40.50.300">
    <property type="entry name" value="P-loop containing nucleotide triphosphate hydrolases"/>
    <property type="match status" value="1"/>
</dbReference>
<dbReference type="SUPFAM" id="SSF52200">
    <property type="entry name" value="Toll/Interleukin receptor TIR domain"/>
    <property type="match status" value="1"/>
</dbReference>
<keyword evidence="3" id="KW-0175">Coiled coil</keyword>
<dbReference type="Gene3D" id="3.80.10.10">
    <property type="entry name" value="Ribonuclease Inhibitor"/>
    <property type="match status" value="2"/>
</dbReference>
<keyword evidence="1" id="KW-0677">Repeat</keyword>
<keyword evidence="2" id="KW-0547">Nucleotide-binding</keyword>
<keyword evidence="6" id="KW-1185">Reference proteome</keyword>
<dbReference type="InterPro" id="IPR020859">
    <property type="entry name" value="ROC"/>
</dbReference>
<evidence type="ECO:0000259" key="4">
    <source>
        <dbReference type="PROSITE" id="PS51424"/>
    </source>
</evidence>
<dbReference type="GO" id="GO:0000166">
    <property type="term" value="F:nucleotide binding"/>
    <property type="evidence" value="ECO:0007669"/>
    <property type="project" value="UniProtKB-KW"/>
</dbReference>
<gene>
    <name evidence="5" type="ORF">NP493_409g01052</name>
</gene>
<evidence type="ECO:0000256" key="3">
    <source>
        <dbReference type="SAM" id="Coils"/>
    </source>
</evidence>
<dbReference type="Gene3D" id="3.30.70.1390">
    <property type="entry name" value="ROC domain from the Parkinson's disease-associated leucine-rich repeat kinase 2"/>
    <property type="match status" value="1"/>
</dbReference>
<evidence type="ECO:0000256" key="2">
    <source>
        <dbReference type="ARBA" id="ARBA00022741"/>
    </source>
</evidence>
<dbReference type="InterPro" id="IPR027417">
    <property type="entry name" value="P-loop_NTPase"/>
</dbReference>
<dbReference type="EMBL" id="JAODUO010000409">
    <property type="protein sequence ID" value="KAK2181131.1"/>
    <property type="molecule type" value="Genomic_DNA"/>
</dbReference>
<dbReference type="PROSITE" id="PS51424">
    <property type="entry name" value="ROC"/>
    <property type="match status" value="1"/>
</dbReference>
<protein>
    <recommendedName>
        <fullName evidence="4">Roc domain-containing protein</fullName>
    </recommendedName>
</protein>
<dbReference type="InterPro" id="IPR018247">
    <property type="entry name" value="EF_Hand_1_Ca_BS"/>
</dbReference>
<dbReference type="PANTHER" id="PTHR47508">
    <property type="entry name" value="SAM DOMAIN-CONTAINING PROTEIN-RELATED"/>
    <property type="match status" value="1"/>
</dbReference>
<evidence type="ECO:0000256" key="1">
    <source>
        <dbReference type="ARBA" id="ARBA00022737"/>
    </source>
</evidence>
<dbReference type="Pfam" id="PF08477">
    <property type="entry name" value="Roc"/>
    <property type="match status" value="1"/>
</dbReference>
<dbReference type="PROSITE" id="PS00018">
    <property type="entry name" value="EF_HAND_1"/>
    <property type="match status" value="1"/>
</dbReference>
<dbReference type="SUPFAM" id="SSF52047">
    <property type="entry name" value="RNI-like"/>
    <property type="match status" value="1"/>
</dbReference>
<feature type="domain" description="Roc" evidence="4">
    <location>
        <begin position="808"/>
        <end position="994"/>
    </location>
</feature>
<dbReference type="InterPro" id="IPR035897">
    <property type="entry name" value="Toll_tir_struct_dom_sf"/>
</dbReference>
<name>A0AAD9L149_RIDPI</name>
<dbReference type="Proteomes" id="UP001209878">
    <property type="component" value="Unassembled WGS sequence"/>
</dbReference>